<organism evidence="1 2">
    <name type="scientific">Desulfonema magnum</name>
    <dbReference type="NCBI Taxonomy" id="45655"/>
    <lineage>
        <taxon>Bacteria</taxon>
        <taxon>Pseudomonadati</taxon>
        <taxon>Thermodesulfobacteriota</taxon>
        <taxon>Desulfobacteria</taxon>
        <taxon>Desulfobacterales</taxon>
        <taxon>Desulfococcaceae</taxon>
        <taxon>Desulfonema</taxon>
    </lineage>
</organism>
<keyword evidence="2" id="KW-1185">Reference proteome</keyword>
<accession>A0A975GQ33</accession>
<proteinExistence type="predicted"/>
<protein>
    <submittedName>
        <fullName evidence="1">Uncharacterized protein</fullName>
    </submittedName>
</protein>
<evidence type="ECO:0000313" key="2">
    <source>
        <dbReference type="Proteomes" id="UP000663722"/>
    </source>
</evidence>
<reference evidence="1" key="1">
    <citation type="journal article" date="2021" name="Microb. Physiol.">
        <title>Proteogenomic Insights into the Physiology of Marine, Sulfate-Reducing, Filamentous Desulfonema limicola and Desulfonema magnum.</title>
        <authorList>
            <person name="Schnaars V."/>
            <person name="Wohlbrand L."/>
            <person name="Scheve S."/>
            <person name="Hinrichs C."/>
            <person name="Reinhardt R."/>
            <person name="Rabus R."/>
        </authorList>
    </citation>
    <scope>NUCLEOTIDE SEQUENCE</scope>
    <source>
        <strain evidence="1">4be13</strain>
    </source>
</reference>
<name>A0A975GQ33_9BACT</name>
<evidence type="ECO:0000313" key="1">
    <source>
        <dbReference type="EMBL" id="QTA89475.1"/>
    </source>
</evidence>
<dbReference type="AlphaFoldDB" id="A0A975GQ33"/>
<dbReference type="Proteomes" id="UP000663722">
    <property type="component" value="Chromosome"/>
</dbReference>
<dbReference type="KEGG" id="dmm:dnm_055310"/>
<sequence>MYKKLLTGYLYLPPGHKGTKSHEIFLCFFRVFVSLWRRRQLGSHKITVHSVRTFIYGIQHLITP</sequence>
<dbReference type="EMBL" id="CP061800">
    <property type="protein sequence ID" value="QTA89475.1"/>
    <property type="molecule type" value="Genomic_DNA"/>
</dbReference>
<gene>
    <name evidence="1" type="ORF">dnm_055310</name>
</gene>